<keyword evidence="3" id="KW-1185">Reference proteome</keyword>
<reference evidence="2 3" key="1">
    <citation type="submission" date="2024-04" db="EMBL/GenBank/DDBJ databases">
        <authorList>
            <person name="Fracassetti M."/>
        </authorList>
    </citation>
    <scope>NUCLEOTIDE SEQUENCE [LARGE SCALE GENOMIC DNA]</scope>
</reference>
<feature type="region of interest" description="Disordered" evidence="1">
    <location>
        <begin position="1"/>
        <end position="21"/>
    </location>
</feature>
<sequence>MYSSETNKLLRHGSISPSQSCRPVKSSRPLCHAVDEEGLVTVFCMLRPLPYDCPSYHSIEPKSQKVRSMILSG</sequence>
<gene>
    <name evidence="2" type="ORF">LTRI10_LOCUS9454</name>
</gene>
<organism evidence="2 3">
    <name type="scientific">Linum trigynum</name>
    <dbReference type="NCBI Taxonomy" id="586398"/>
    <lineage>
        <taxon>Eukaryota</taxon>
        <taxon>Viridiplantae</taxon>
        <taxon>Streptophyta</taxon>
        <taxon>Embryophyta</taxon>
        <taxon>Tracheophyta</taxon>
        <taxon>Spermatophyta</taxon>
        <taxon>Magnoliopsida</taxon>
        <taxon>eudicotyledons</taxon>
        <taxon>Gunneridae</taxon>
        <taxon>Pentapetalae</taxon>
        <taxon>rosids</taxon>
        <taxon>fabids</taxon>
        <taxon>Malpighiales</taxon>
        <taxon>Linaceae</taxon>
        <taxon>Linum</taxon>
    </lineage>
</organism>
<dbReference type="Proteomes" id="UP001497516">
    <property type="component" value="Chromosome 10"/>
</dbReference>
<name>A0AAV2D012_9ROSI</name>
<evidence type="ECO:0000256" key="1">
    <source>
        <dbReference type="SAM" id="MobiDB-lite"/>
    </source>
</evidence>
<proteinExistence type="predicted"/>
<protein>
    <submittedName>
        <fullName evidence="2">Uncharacterized protein</fullName>
    </submittedName>
</protein>
<evidence type="ECO:0000313" key="2">
    <source>
        <dbReference type="EMBL" id="CAL1362427.1"/>
    </source>
</evidence>
<dbReference type="EMBL" id="OZ034814">
    <property type="protein sequence ID" value="CAL1362427.1"/>
    <property type="molecule type" value="Genomic_DNA"/>
</dbReference>
<accession>A0AAV2D012</accession>
<dbReference type="AlphaFoldDB" id="A0AAV2D012"/>
<evidence type="ECO:0000313" key="3">
    <source>
        <dbReference type="Proteomes" id="UP001497516"/>
    </source>
</evidence>